<dbReference type="Gene3D" id="3.10.105.10">
    <property type="entry name" value="Dipeptide-binding Protein, Domain 3"/>
    <property type="match status" value="1"/>
</dbReference>
<name>A0A4Q9DN42_9BACL</name>
<evidence type="ECO:0000256" key="1">
    <source>
        <dbReference type="ARBA" id="ARBA00004193"/>
    </source>
</evidence>
<evidence type="ECO:0000256" key="3">
    <source>
        <dbReference type="ARBA" id="ARBA00022448"/>
    </source>
</evidence>
<accession>A0A4Q9DN42</accession>
<protein>
    <submittedName>
        <fullName evidence="7">Oligopeptide ABC transporter substrate-binding protein</fullName>
    </submittedName>
</protein>
<dbReference type="PROSITE" id="PS51257">
    <property type="entry name" value="PROKAR_LIPOPROTEIN"/>
    <property type="match status" value="1"/>
</dbReference>
<evidence type="ECO:0000313" key="8">
    <source>
        <dbReference type="Proteomes" id="UP000293142"/>
    </source>
</evidence>
<evidence type="ECO:0000313" key="7">
    <source>
        <dbReference type="EMBL" id="TBL77315.1"/>
    </source>
</evidence>
<dbReference type="Gene3D" id="3.90.76.10">
    <property type="entry name" value="Dipeptide-binding Protein, Domain 1"/>
    <property type="match status" value="1"/>
</dbReference>
<comment type="subcellular location">
    <subcellularLocation>
        <location evidence="1">Cell membrane</location>
        <topology evidence="1">Lipid-anchor</topology>
    </subcellularLocation>
</comment>
<dbReference type="AlphaFoldDB" id="A0A4Q9DN42"/>
<keyword evidence="4 5" id="KW-0732">Signal</keyword>
<dbReference type="GO" id="GO:1904680">
    <property type="term" value="F:peptide transmembrane transporter activity"/>
    <property type="evidence" value="ECO:0007669"/>
    <property type="project" value="TreeGrafter"/>
</dbReference>
<sequence length="613" mass="67650">MKKRGIWIGVLASLLLLLSACEGSSAGSGAAGTKSVAGGDASGAAASSSAPASGSKQKGQLESISSFPMTVKNDAAPVDGILTYGLVSDTPFEGTLNTAFYTGNPDAEIMQFFNESLFRLNGDYEITNEGAATFALSPDKKTMTIKIKDNVKWHDGEPVKAEDLEFAYLIIGSKDYTGVRYGDSLIQDIVGMEEYHAGKAQNISGIKVVDAKTLTITWNNANPSVLTGVWSSPVPKHYLKDIPIAQMAQSDKIRKNPIGFGPFKLTKIVPGESVEFVRNDDYWEGKPILKGVIVKVVSTKVVLQALKKGEIDIASFPTDQYPTAKGTKNVQFIGNIDNAYTYIGFKLGHWDAQKQENVMDNPKLQNKKLRQSMAYAMDNQAVGDKLYHGLRFPATTLIPPSFASYHDNNVKSYTHDPAKAKALLDEAGYKDKDGDGLREDPEGKKFTINFLMMSGSDIAEPLAKFYMQGWKEVGLDVQLVDGRLAEFNSFYDRVQKDDPKVDIYAAAWSTGADIDPYGLYGRNVLFNYTHWVNEKNDELLEKGHSEQAFDKAYRKDIYNQWQALMNEELPVIPTLYRADIYAVNNRVKNFTVDPSSKLTWKDVSVTADKPQTE</sequence>
<dbReference type="InterPro" id="IPR000914">
    <property type="entry name" value="SBP_5_dom"/>
</dbReference>
<dbReference type="Pfam" id="PF00496">
    <property type="entry name" value="SBP_bac_5"/>
    <property type="match status" value="1"/>
</dbReference>
<dbReference type="Gene3D" id="3.40.190.10">
    <property type="entry name" value="Periplasmic binding protein-like II"/>
    <property type="match status" value="1"/>
</dbReference>
<dbReference type="GO" id="GO:0015833">
    <property type="term" value="P:peptide transport"/>
    <property type="evidence" value="ECO:0007669"/>
    <property type="project" value="TreeGrafter"/>
</dbReference>
<dbReference type="NCBIfam" id="NF045467">
    <property type="entry name" value="Opp4A"/>
    <property type="match status" value="1"/>
</dbReference>
<dbReference type="InterPro" id="IPR039424">
    <property type="entry name" value="SBP_5"/>
</dbReference>
<dbReference type="EMBL" id="SIRE01000012">
    <property type="protein sequence ID" value="TBL77315.1"/>
    <property type="molecule type" value="Genomic_DNA"/>
</dbReference>
<keyword evidence="8" id="KW-1185">Reference proteome</keyword>
<dbReference type="InterPro" id="IPR023765">
    <property type="entry name" value="SBP_5_CS"/>
</dbReference>
<reference evidence="7 8" key="1">
    <citation type="submission" date="2019-02" db="EMBL/GenBank/DDBJ databases">
        <title>Paenibacillus sp. nov., isolated from surface-sterilized tissue of Thalictrum simplex L.</title>
        <authorList>
            <person name="Tuo L."/>
        </authorList>
    </citation>
    <scope>NUCLEOTIDE SEQUENCE [LARGE SCALE GENOMIC DNA]</scope>
    <source>
        <strain evidence="7 8">N2SHLJ1</strain>
    </source>
</reference>
<evidence type="ECO:0000256" key="2">
    <source>
        <dbReference type="ARBA" id="ARBA00005695"/>
    </source>
</evidence>
<feature type="signal peptide" evidence="5">
    <location>
        <begin position="1"/>
        <end position="26"/>
    </location>
</feature>
<feature type="chain" id="PRO_5020977900" evidence="5">
    <location>
        <begin position="27"/>
        <end position="613"/>
    </location>
</feature>
<comment type="caution">
    <text evidence="7">The sequence shown here is derived from an EMBL/GenBank/DDBJ whole genome shotgun (WGS) entry which is preliminary data.</text>
</comment>
<organism evidence="7 8">
    <name type="scientific">Paenibacillus thalictri</name>
    <dbReference type="NCBI Taxonomy" id="2527873"/>
    <lineage>
        <taxon>Bacteria</taxon>
        <taxon>Bacillati</taxon>
        <taxon>Bacillota</taxon>
        <taxon>Bacilli</taxon>
        <taxon>Bacillales</taxon>
        <taxon>Paenibacillaceae</taxon>
        <taxon>Paenibacillus</taxon>
    </lineage>
</organism>
<dbReference type="RefSeq" id="WP_131014706.1">
    <property type="nucleotide sequence ID" value="NZ_SIRE01000012.1"/>
</dbReference>
<dbReference type="PROSITE" id="PS01040">
    <property type="entry name" value="SBP_BACTERIAL_5"/>
    <property type="match status" value="1"/>
</dbReference>
<evidence type="ECO:0000256" key="4">
    <source>
        <dbReference type="ARBA" id="ARBA00022729"/>
    </source>
</evidence>
<dbReference type="GO" id="GO:0043190">
    <property type="term" value="C:ATP-binding cassette (ABC) transporter complex"/>
    <property type="evidence" value="ECO:0007669"/>
    <property type="project" value="InterPro"/>
</dbReference>
<dbReference type="OrthoDB" id="9796817at2"/>
<dbReference type="InterPro" id="IPR030678">
    <property type="entry name" value="Peptide/Ni-bd"/>
</dbReference>
<keyword evidence="3" id="KW-0813">Transport</keyword>
<feature type="domain" description="Solute-binding protein family 5" evidence="6">
    <location>
        <begin position="131"/>
        <end position="519"/>
    </location>
</feature>
<comment type="similarity">
    <text evidence="2">Belongs to the bacterial solute-binding protein 5 family.</text>
</comment>
<dbReference type="SUPFAM" id="SSF53850">
    <property type="entry name" value="Periplasmic binding protein-like II"/>
    <property type="match status" value="1"/>
</dbReference>
<proteinExistence type="inferred from homology"/>
<evidence type="ECO:0000259" key="6">
    <source>
        <dbReference type="Pfam" id="PF00496"/>
    </source>
</evidence>
<dbReference type="Proteomes" id="UP000293142">
    <property type="component" value="Unassembled WGS sequence"/>
</dbReference>
<gene>
    <name evidence="7" type="ORF">EYB31_17710</name>
</gene>
<dbReference type="InterPro" id="IPR050034">
    <property type="entry name" value="Opp4A"/>
</dbReference>
<dbReference type="PANTHER" id="PTHR30290">
    <property type="entry name" value="PERIPLASMIC BINDING COMPONENT OF ABC TRANSPORTER"/>
    <property type="match status" value="1"/>
</dbReference>
<dbReference type="GO" id="GO:0042597">
    <property type="term" value="C:periplasmic space"/>
    <property type="evidence" value="ECO:0007669"/>
    <property type="project" value="UniProtKB-ARBA"/>
</dbReference>
<dbReference type="PIRSF" id="PIRSF002741">
    <property type="entry name" value="MppA"/>
    <property type="match status" value="1"/>
</dbReference>
<evidence type="ECO:0000256" key="5">
    <source>
        <dbReference type="SAM" id="SignalP"/>
    </source>
</evidence>
<dbReference type="PANTHER" id="PTHR30290:SF9">
    <property type="entry name" value="OLIGOPEPTIDE-BINDING PROTEIN APPA"/>
    <property type="match status" value="1"/>
</dbReference>
<dbReference type="CDD" id="cd08510">
    <property type="entry name" value="PBP2_Lactococcal_OppA_like"/>
    <property type="match status" value="1"/>
</dbReference>